<dbReference type="AlphaFoldDB" id="A0A0F8YN96"/>
<name>A0A0F8YN96_9ZZZZ</name>
<evidence type="ECO:0000313" key="2">
    <source>
        <dbReference type="EMBL" id="KKK55639.1"/>
    </source>
</evidence>
<sequence length="147" mass="16969">MAWWFATKKELRKFGSKIKADITELVSQGLNNRVLIEELREQVVSKKEIELMIREGILEVREPTPQTSRTTTRTSPQTNKRKKANKLLDKMEIMAEIASMEETGTATSDIFNEIVTMRGLCRKTCFYKYLKIVRGQAARTPRTKVTN</sequence>
<proteinExistence type="predicted"/>
<feature type="region of interest" description="Disordered" evidence="1">
    <location>
        <begin position="60"/>
        <end position="82"/>
    </location>
</feature>
<reference evidence="2" key="1">
    <citation type="journal article" date="2015" name="Nature">
        <title>Complex archaea that bridge the gap between prokaryotes and eukaryotes.</title>
        <authorList>
            <person name="Spang A."/>
            <person name="Saw J.H."/>
            <person name="Jorgensen S.L."/>
            <person name="Zaremba-Niedzwiedzka K."/>
            <person name="Martijn J."/>
            <person name="Lind A.E."/>
            <person name="van Eijk R."/>
            <person name="Schleper C."/>
            <person name="Guy L."/>
            <person name="Ettema T.J."/>
        </authorList>
    </citation>
    <scope>NUCLEOTIDE SEQUENCE</scope>
</reference>
<feature type="compositionally biased region" description="Low complexity" evidence="1">
    <location>
        <begin position="64"/>
        <end position="78"/>
    </location>
</feature>
<dbReference type="EMBL" id="LAZR01065392">
    <property type="protein sequence ID" value="KKK55639.1"/>
    <property type="molecule type" value="Genomic_DNA"/>
</dbReference>
<protein>
    <submittedName>
        <fullName evidence="2">Uncharacterized protein</fullName>
    </submittedName>
</protein>
<comment type="caution">
    <text evidence="2">The sequence shown here is derived from an EMBL/GenBank/DDBJ whole genome shotgun (WGS) entry which is preliminary data.</text>
</comment>
<accession>A0A0F8YN96</accession>
<organism evidence="2">
    <name type="scientific">marine sediment metagenome</name>
    <dbReference type="NCBI Taxonomy" id="412755"/>
    <lineage>
        <taxon>unclassified sequences</taxon>
        <taxon>metagenomes</taxon>
        <taxon>ecological metagenomes</taxon>
    </lineage>
</organism>
<gene>
    <name evidence="2" type="ORF">LCGC14_3072530</name>
</gene>
<evidence type="ECO:0000256" key="1">
    <source>
        <dbReference type="SAM" id="MobiDB-lite"/>
    </source>
</evidence>